<comment type="caution">
    <text evidence="14">The sequence shown here is derived from an EMBL/GenBank/DDBJ whole genome shotgun (WGS) entry which is preliminary data.</text>
</comment>
<evidence type="ECO:0008006" key="16">
    <source>
        <dbReference type="Google" id="ProtNLM"/>
    </source>
</evidence>
<evidence type="ECO:0000313" key="15">
    <source>
        <dbReference type="Proteomes" id="UP001516400"/>
    </source>
</evidence>
<evidence type="ECO:0000256" key="8">
    <source>
        <dbReference type="ARBA" id="ARBA00023004"/>
    </source>
</evidence>
<dbReference type="AlphaFoldDB" id="A0ABD2MR05"/>
<keyword evidence="3 13" id="KW-0813">Transport</keyword>
<evidence type="ECO:0000256" key="3">
    <source>
        <dbReference type="ARBA" id="ARBA00022448"/>
    </source>
</evidence>
<evidence type="ECO:0000256" key="6">
    <source>
        <dbReference type="ARBA" id="ARBA00022792"/>
    </source>
</evidence>
<evidence type="ECO:0000256" key="12">
    <source>
        <dbReference type="PROSITE-ProRule" id="PRU00282"/>
    </source>
</evidence>
<keyword evidence="9" id="KW-0406">Ion transport</keyword>
<comment type="similarity">
    <text evidence="2 13">Belongs to the mitochondrial carrier (TC 2.A.29) family.</text>
</comment>
<keyword evidence="8" id="KW-0408">Iron</keyword>
<dbReference type="InterPro" id="IPR023395">
    <property type="entry name" value="MCP_dom_sf"/>
</dbReference>
<dbReference type="SUPFAM" id="SSF103506">
    <property type="entry name" value="Mitochondrial carrier"/>
    <property type="match status" value="1"/>
</dbReference>
<feature type="repeat" description="Solcar" evidence="12">
    <location>
        <begin position="1"/>
        <end position="79"/>
    </location>
</feature>
<keyword evidence="7" id="KW-1133">Transmembrane helix</keyword>
<evidence type="ECO:0000256" key="2">
    <source>
        <dbReference type="ARBA" id="ARBA00006375"/>
    </source>
</evidence>
<keyword evidence="6" id="KW-0999">Mitochondrion inner membrane</keyword>
<keyword evidence="15" id="KW-1185">Reference proteome</keyword>
<dbReference type="PANTHER" id="PTHR45758:SF20">
    <property type="entry name" value="MITOFERRIN-2"/>
    <property type="match status" value="1"/>
</dbReference>
<accession>A0ABD2MR05</accession>
<evidence type="ECO:0000256" key="4">
    <source>
        <dbReference type="ARBA" id="ARBA00022496"/>
    </source>
</evidence>
<feature type="repeat" description="Solcar" evidence="12">
    <location>
        <begin position="86"/>
        <end position="171"/>
    </location>
</feature>
<organism evidence="14 15">
    <name type="scientific">Cryptolaemus montrouzieri</name>
    <dbReference type="NCBI Taxonomy" id="559131"/>
    <lineage>
        <taxon>Eukaryota</taxon>
        <taxon>Metazoa</taxon>
        <taxon>Ecdysozoa</taxon>
        <taxon>Arthropoda</taxon>
        <taxon>Hexapoda</taxon>
        <taxon>Insecta</taxon>
        <taxon>Pterygota</taxon>
        <taxon>Neoptera</taxon>
        <taxon>Endopterygota</taxon>
        <taxon>Coleoptera</taxon>
        <taxon>Polyphaga</taxon>
        <taxon>Cucujiformia</taxon>
        <taxon>Coccinelloidea</taxon>
        <taxon>Coccinellidae</taxon>
        <taxon>Scymninae</taxon>
        <taxon>Scymnini</taxon>
        <taxon>Cryptolaemus</taxon>
    </lineage>
</organism>
<dbReference type="PANTHER" id="PTHR45758">
    <property type="entry name" value="MITOFERRIN-1-RELATED"/>
    <property type="match status" value="1"/>
</dbReference>
<evidence type="ECO:0000256" key="10">
    <source>
        <dbReference type="ARBA" id="ARBA00023128"/>
    </source>
</evidence>
<dbReference type="EMBL" id="JABFTP020000021">
    <property type="protein sequence ID" value="KAL3268830.1"/>
    <property type="molecule type" value="Genomic_DNA"/>
</dbReference>
<proteinExistence type="inferred from homology"/>
<dbReference type="Proteomes" id="UP001516400">
    <property type="component" value="Unassembled WGS sequence"/>
</dbReference>
<name>A0ABD2MR05_9CUCU</name>
<dbReference type="InterPro" id="IPR018108">
    <property type="entry name" value="MCP_transmembrane"/>
</dbReference>
<evidence type="ECO:0000256" key="13">
    <source>
        <dbReference type="RuleBase" id="RU000488"/>
    </source>
</evidence>
<evidence type="ECO:0000256" key="5">
    <source>
        <dbReference type="ARBA" id="ARBA00022692"/>
    </source>
</evidence>
<evidence type="ECO:0000256" key="11">
    <source>
        <dbReference type="ARBA" id="ARBA00023136"/>
    </source>
</evidence>
<evidence type="ECO:0000256" key="7">
    <source>
        <dbReference type="ARBA" id="ARBA00022989"/>
    </source>
</evidence>
<evidence type="ECO:0000256" key="9">
    <source>
        <dbReference type="ARBA" id="ARBA00023065"/>
    </source>
</evidence>
<dbReference type="GO" id="GO:0005381">
    <property type="term" value="F:iron ion transmembrane transporter activity"/>
    <property type="evidence" value="ECO:0007669"/>
    <property type="project" value="UniProtKB-ARBA"/>
</dbReference>
<keyword evidence="10" id="KW-0496">Mitochondrion</keyword>
<protein>
    <recommendedName>
        <fullName evidence="16">Mitoferrin-1</fullName>
    </recommendedName>
</protein>
<keyword evidence="4" id="KW-0410">Iron transport</keyword>
<dbReference type="Pfam" id="PF00153">
    <property type="entry name" value="Mito_carr"/>
    <property type="match status" value="2"/>
</dbReference>
<keyword evidence="11 12" id="KW-0472">Membrane</keyword>
<evidence type="ECO:0000256" key="1">
    <source>
        <dbReference type="ARBA" id="ARBA00004448"/>
    </source>
</evidence>
<keyword evidence="5 12" id="KW-0812">Transmembrane</keyword>
<sequence length="257" mass="28194">GAAGCIATLLHDGFMNPAEVIKQRLQMSDSPYKSAMECLTKVYRAEGFTAFYRSYTTQLTMNVPFQCFHFIMYEWTQKIINKEGNYNPPAHMISGAVAGATAAAITTPLDVCKTLLNTQKDASATGLIHAVKMVYRLGGPTGYFRGMQARIMYTMPSTAICWSTYEFFKYLLQAKVISSSTVTALAEDDNNDHAIARSLIQAESPSSEKATILKPRELPTMAASSGLYGALTFNTMHTPDTNFSSRSKGTVLDCTHT</sequence>
<reference evidence="14 15" key="1">
    <citation type="journal article" date="2021" name="BMC Biol.">
        <title>Horizontally acquired antibacterial genes associated with adaptive radiation of ladybird beetles.</title>
        <authorList>
            <person name="Li H.S."/>
            <person name="Tang X.F."/>
            <person name="Huang Y.H."/>
            <person name="Xu Z.Y."/>
            <person name="Chen M.L."/>
            <person name="Du X.Y."/>
            <person name="Qiu B.Y."/>
            <person name="Chen P.T."/>
            <person name="Zhang W."/>
            <person name="Slipinski A."/>
            <person name="Escalona H.E."/>
            <person name="Waterhouse R.M."/>
            <person name="Zwick A."/>
            <person name="Pang H."/>
        </authorList>
    </citation>
    <scope>NUCLEOTIDE SEQUENCE [LARGE SCALE GENOMIC DNA]</scope>
    <source>
        <strain evidence="14">SYSU2018</strain>
    </source>
</reference>
<gene>
    <name evidence="14" type="ORF">HHI36_007923</name>
</gene>
<dbReference type="GO" id="GO:0005743">
    <property type="term" value="C:mitochondrial inner membrane"/>
    <property type="evidence" value="ECO:0007669"/>
    <property type="project" value="UniProtKB-SubCell"/>
</dbReference>
<dbReference type="Gene3D" id="1.50.40.10">
    <property type="entry name" value="Mitochondrial carrier domain"/>
    <property type="match status" value="1"/>
</dbReference>
<dbReference type="PROSITE" id="PS50920">
    <property type="entry name" value="SOLCAR"/>
    <property type="match status" value="2"/>
</dbReference>
<evidence type="ECO:0000313" key="14">
    <source>
        <dbReference type="EMBL" id="KAL3268830.1"/>
    </source>
</evidence>
<comment type="subcellular location">
    <subcellularLocation>
        <location evidence="1">Mitochondrion inner membrane</location>
        <topology evidence="1">Multi-pass membrane protein</topology>
    </subcellularLocation>
</comment>
<feature type="non-terminal residue" evidence="14">
    <location>
        <position position="1"/>
    </location>
</feature>